<evidence type="ECO:0000313" key="3">
    <source>
        <dbReference type="Proteomes" id="UP000282125"/>
    </source>
</evidence>
<dbReference type="GO" id="GO:0016787">
    <property type="term" value="F:hydrolase activity"/>
    <property type="evidence" value="ECO:0007669"/>
    <property type="project" value="UniProtKB-KW"/>
</dbReference>
<organism evidence="2 3">
    <name type="scientific">Falsigemmobacter faecalis</name>
    <dbReference type="NCBI Taxonomy" id="2488730"/>
    <lineage>
        <taxon>Bacteria</taxon>
        <taxon>Pseudomonadati</taxon>
        <taxon>Pseudomonadota</taxon>
        <taxon>Alphaproteobacteria</taxon>
        <taxon>Rhodobacterales</taxon>
        <taxon>Paracoccaceae</taxon>
        <taxon>Falsigemmobacter</taxon>
    </lineage>
</organism>
<dbReference type="PANTHER" id="PTHR23131:SF4">
    <property type="entry name" value="METALLO-BETA-LACTAMASE SUPERFAMILY POTEIN"/>
    <property type="match status" value="1"/>
</dbReference>
<gene>
    <name evidence="2" type="ORF">EG244_07090</name>
</gene>
<dbReference type="PANTHER" id="PTHR23131">
    <property type="entry name" value="ENDORIBONUCLEASE LACTB2"/>
    <property type="match status" value="1"/>
</dbReference>
<dbReference type="Proteomes" id="UP000282125">
    <property type="component" value="Unassembled WGS sequence"/>
</dbReference>
<sequence>MRFPFPTPPAAGQVLQVAEGILWLRIPLPYQLDHVNVWLIRDGAGWAVIDTGIQTPEAISAWEVLFAGPLRGFLLTRVIVTHYHPDHIGLAGWLCRRFNAPLLTSLSSYMASRATSVARDEGAVTRYFDFYQCHGMTAETAGVVAIMGQDYLRHVAPLPDTFQRLLMPDLLEIGSRSFRVLSCDGHAPEQILLYCDEEKLLFAADQVLEKITPNVSVSSEERDCDPLGHFLRSLRFLRAQIPDDVLVLPGHRRPFYGLHRRCAEFEAHHEERCDRIRRACARRPHSVDELVPLLFERALDPHQMGFAFTETLSHVNRLIRRGEIVSRTEGRRILHVPGPAARPTAG</sequence>
<name>A0A3P3DPQ6_9RHOB</name>
<dbReference type="Gene3D" id="1.10.10.10">
    <property type="entry name" value="Winged helix-like DNA-binding domain superfamily/Winged helix DNA-binding domain"/>
    <property type="match status" value="1"/>
</dbReference>
<dbReference type="SUPFAM" id="SSF56281">
    <property type="entry name" value="Metallo-hydrolase/oxidoreductase"/>
    <property type="match status" value="1"/>
</dbReference>
<keyword evidence="2" id="KW-0378">Hydrolase</keyword>
<keyword evidence="3" id="KW-1185">Reference proteome</keyword>
<dbReference type="InterPro" id="IPR036388">
    <property type="entry name" value="WH-like_DNA-bd_sf"/>
</dbReference>
<dbReference type="AlphaFoldDB" id="A0A3P3DPQ6"/>
<dbReference type="Gene3D" id="3.60.15.10">
    <property type="entry name" value="Ribonuclease Z/Hydroxyacylglutathione hydrolase-like"/>
    <property type="match status" value="1"/>
</dbReference>
<dbReference type="InterPro" id="IPR036866">
    <property type="entry name" value="RibonucZ/Hydroxyglut_hydro"/>
</dbReference>
<dbReference type="Pfam" id="PF00753">
    <property type="entry name" value="Lactamase_B"/>
    <property type="match status" value="1"/>
</dbReference>
<dbReference type="InterPro" id="IPR048933">
    <property type="entry name" value="B_lactamase-like_C"/>
</dbReference>
<dbReference type="InterPro" id="IPR001279">
    <property type="entry name" value="Metallo-B-lactamas"/>
</dbReference>
<dbReference type="EMBL" id="RRAZ01000008">
    <property type="protein sequence ID" value="RRH76243.1"/>
    <property type="molecule type" value="Genomic_DNA"/>
</dbReference>
<feature type="domain" description="Metallo-beta-lactamase" evidence="1">
    <location>
        <begin position="34"/>
        <end position="251"/>
    </location>
</feature>
<proteinExistence type="predicted"/>
<dbReference type="CDD" id="cd07725">
    <property type="entry name" value="TTHA1429-like_MBL-fold"/>
    <property type="match status" value="1"/>
</dbReference>
<comment type="caution">
    <text evidence="2">The sequence shown here is derived from an EMBL/GenBank/DDBJ whole genome shotgun (WGS) entry which is preliminary data.</text>
</comment>
<evidence type="ECO:0000313" key="2">
    <source>
        <dbReference type="EMBL" id="RRH76243.1"/>
    </source>
</evidence>
<dbReference type="SMART" id="SM00849">
    <property type="entry name" value="Lactamase_B"/>
    <property type="match status" value="1"/>
</dbReference>
<evidence type="ECO:0000259" key="1">
    <source>
        <dbReference type="SMART" id="SM00849"/>
    </source>
</evidence>
<dbReference type="OrthoDB" id="2971563at2"/>
<accession>A0A3P3DPQ6</accession>
<reference evidence="2 3" key="1">
    <citation type="submission" date="2018-11" db="EMBL/GenBank/DDBJ databases">
        <title>Gemmobacter sp. nov., YIM 102744-1 draft genome.</title>
        <authorList>
            <person name="Li G."/>
            <person name="Jiang Y."/>
        </authorList>
    </citation>
    <scope>NUCLEOTIDE SEQUENCE [LARGE SCALE GENOMIC DNA]</scope>
    <source>
        <strain evidence="2 3">YIM 102744-1</strain>
    </source>
</reference>
<dbReference type="Pfam" id="PF21221">
    <property type="entry name" value="B_lactamase-like_C"/>
    <property type="match status" value="1"/>
</dbReference>
<dbReference type="InterPro" id="IPR050662">
    <property type="entry name" value="Sec-metab_biosynth-thioest"/>
</dbReference>
<protein>
    <submittedName>
        <fullName evidence="2">MBL fold metallo-hydrolase</fullName>
    </submittedName>
</protein>